<dbReference type="Proteomes" id="UP000295106">
    <property type="component" value="Unassembled WGS sequence"/>
</dbReference>
<feature type="compositionally biased region" description="Low complexity" evidence="1">
    <location>
        <begin position="42"/>
        <end position="56"/>
    </location>
</feature>
<proteinExistence type="predicted"/>
<feature type="compositionally biased region" description="Basic and acidic residues" evidence="1">
    <location>
        <begin position="111"/>
        <end position="130"/>
    </location>
</feature>
<name>A0A4R2MAR5_RUBGE</name>
<feature type="region of interest" description="Disordered" evidence="1">
    <location>
        <begin position="1"/>
        <end position="61"/>
    </location>
</feature>
<dbReference type="AlphaFoldDB" id="A0A4R2MAR5"/>
<evidence type="ECO:0000256" key="2">
    <source>
        <dbReference type="SAM" id="Phobius"/>
    </source>
</evidence>
<accession>A0A4R2MAR5</accession>
<keyword evidence="2" id="KW-0472">Membrane</keyword>
<organism evidence="3 4">
    <name type="scientific">Rubrivivax gelatinosus</name>
    <name type="common">Rhodocyclus gelatinosus</name>
    <name type="synonym">Rhodopseudomonas gelatinosa</name>
    <dbReference type="NCBI Taxonomy" id="28068"/>
    <lineage>
        <taxon>Bacteria</taxon>
        <taxon>Pseudomonadati</taxon>
        <taxon>Pseudomonadota</taxon>
        <taxon>Betaproteobacteria</taxon>
        <taxon>Burkholderiales</taxon>
        <taxon>Sphaerotilaceae</taxon>
        <taxon>Rubrivivax</taxon>
    </lineage>
</organism>
<protein>
    <submittedName>
        <fullName evidence="3">Uncharacterized protein</fullName>
    </submittedName>
</protein>
<evidence type="ECO:0000313" key="3">
    <source>
        <dbReference type="EMBL" id="TCP04439.1"/>
    </source>
</evidence>
<feature type="region of interest" description="Disordered" evidence="1">
    <location>
        <begin position="99"/>
        <end position="130"/>
    </location>
</feature>
<keyword evidence="2" id="KW-1133">Transmembrane helix</keyword>
<dbReference type="EMBL" id="SLXD01000002">
    <property type="protein sequence ID" value="TCP04439.1"/>
    <property type="molecule type" value="Genomic_DNA"/>
</dbReference>
<sequence>MRASAPVPGDIVRGSVDAVGETPVSEGGEAGGGPTVRWATTPAGDAGYPDPAAAPRPARESKPSILRSMVTYLREHRLQVFVGGLLVLTLAAVGTIVSTRRQRASRSGRKLTADRVRASRPRPPDAARSR</sequence>
<comment type="caution">
    <text evidence="3">The sequence shown here is derived from an EMBL/GenBank/DDBJ whole genome shotgun (WGS) entry which is preliminary data.</text>
</comment>
<reference evidence="3 4" key="1">
    <citation type="submission" date="2019-03" db="EMBL/GenBank/DDBJ databases">
        <title>Genomic Encyclopedia of Type Strains, Phase IV (KMG-IV): sequencing the most valuable type-strain genomes for metagenomic binning, comparative biology and taxonomic classification.</title>
        <authorList>
            <person name="Goeker M."/>
        </authorList>
    </citation>
    <scope>NUCLEOTIDE SEQUENCE [LARGE SCALE GENOMIC DNA]</scope>
    <source>
        <strain evidence="3 4">DSM 1709</strain>
    </source>
</reference>
<evidence type="ECO:0000256" key="1">
    <source>
        <dbReference type="SAM" id="MobiDB-lite"/>
    </source>
</evidence>
<evidence type="ECO:0000313" key="4">
    <source>
        <dbReference type="Proteomes" id="UP000295106"/>
    </source>
</evidence>
<keyword evidence="2" id="KW-0812">Transmembrane</keyword>
<gene>
    <name evidence="3" type="ORF">EV684_102192</name>
</gene>
<feature type="transmembrane region" description="Helical" evidence="2">
    <location>
        <begin position="78"/>
        <end position="99"/>
    </location>
</feature>
<feature type="compositionally biased region" description="Basic residues" evidence="1">
    <location>
        <begin position="100"/>
        <end position="109"/>
    </location>
</feature>